<evidence type="ECO:0000256" key="1">
    <source>
        <dbReference type="SAM" id="Coils"/>
    </source>
</evidence>
<sequence>MSLRTKLDPPGFVSRQRQPSNAPSSTSDTPRKRSRLDDEGDCIGLSDGTSSWSQMHRYNQTLRQTGRDVARKPDIRRLGSVRALVKQDPDTKTTISTRSESSFCGQSVRVTDAAPQSRLRIPRVKEEPDEWKTEYNRLVLNLQNAQDENQALTQLHTKSSLETHRAEAQIKELEGKLQVMETELEQSKSAQDEMSRELEDIEEVHRAALERQLLLAEERVKAELEDELKLADTKVQELEDALTACKGKAKEKNGKIDVLQQQLAEMKKELESAERDCKEHLGEIQDLQERVDQHSKQSEAHKLQNEWLIDEKQRLEKENEQLRASNAAYEDCYGEFDESDEVADGPSDKLTDDPLDGPQDDQQSVSSPAPSPLSLQPDISSIAQCVSEVPSQPSLTQSALGDLKPALYTPPATKEYRAGANSTLAIVPPLWPQKRRGFSRKISKVLSGLRQTTLHRAFRHSQTRCLKPFKCDQLDDNQRLRWREIMSSFPPNGISPNHVKCISEKPEWGIQDRGSSVPIVEPEIIRWSCLLQLVVKEALRESPNAELLASLFEAEYTSYIAIHGSGLLQFPTKEEGVS</sequence>
<protein>
    <submittedName>
        <fullName evidence="3">Uncharacterized protein</fullName>
    </submittedName>
</protein>
<feature type="compositionally biased region" description="Polar residues" evidence="2">
    <location>
        <begin position="15"/>
        <end position="28"/>
    </location>
</feature>
<dbReference type="SUPFAM" id="SSF57997">
    <property type="entry name" value="Tropomyosin"/>
    <property type="match status" value="1"/>
</dbReference>
<feature type="compositionally biased region" description="Low complexity" evidence="2">
    <location>
        <begin position="360"/>
        <end position="376"/>
    </location>
</feature>
<evidence type="ECO:0000313" key="4">
    <source>
        <dbReference type="Proteomes" id="UP000092666"/>
    </source>
</evidence>
<dbReference type="PANTHER" id="PTHR43941">
    <property type="entry name" value="STRUCTURAL MAINTENANCE OF CHROMOSOMES PROTEIN 2"/>
    <property type="match status" value="1"/>
</dbReference>
<dbReference type="Gene3D" id="1.20.5.340">
    <property type="match status" value="1"/>
</dbReference>
<gene>
    <name evidence="3" type="ORF">I316_00058</name>
</gene>
<keyword evidence="1" id="KW-0175">Coiled coil</keyword>
<organism evidence="3 4">
    <name type="scientific">Kwoniella heveanensis BCC8398</name>
    <dbReference type="NCBI Taxonomy" id="1296120"/>
    <lineage>
        <taxon>Eukaryota</taxon>
        <taxon>Fungi</taxon>
        <taxon>Dikarya</taxon>
        <taxon>Basidiomycota</taxon>
        <taxon>Agaricomycotina</taxon>
        <taxon>Tremellomycetes</taxon>
        <taxon>Tremellales</taxon>
        <taxon>Cryptococcaceae</taxon>
        <taxon>Kwoniella</taxon>
    </lineage>
</organism>
<proteinExistence type="predicted"/>
<keyword evidence="4" id="KW-1185">Reference proteome</keyword>
<feature type="region of interest" description="Disordered" evidence="2">
    <location>
        <begin position="337"/>
        <end position="376"/>
    </location>
</feature>
<name>A0A1B9H3H7_9TREE</name>
<feature type="region of interest" description="Disordered" evidence="2">
    <location>
        <begin position="1"/>
        <end position="50"/>
    </location>
</feature>
<dbReference type="EMBL" id="KI669492">
    <property type="protein sequence ID" value="OCF37834.1"/>
    <property type="molecule type" value="Genomic_DNA"/>
</dbReference>
<dbReference type="AlphaFoldDB" id="A0A1B9H3H7"/>
<evidence type="ECO:0000256" key="2">
    <source>
        <dbReference type="SAM" id="MobiDB-lite"/>
    </source>
</evidence>
<evidence type="ECO:0000313" key="3">
    <source>
        <dbReference type="EMBL" id="OCF37834.1"/>
    </source>
</evidence>
<accession>A0A1B9H3H7</accession>
<reference evidence="3 4" key="1">
    <citation type="submission" date="2013-07" db="EMBL/GenBank/DDBJ databases">
        <title>The Genome Sequence of Cryptococcus heveanensis BCC8398.</title>
        <authorList>
            <consortium name="The Broad Institute Genome Sequencing Platform"/>
            <person name="Cuomo C."/>
            <person name="Litvintseva A."/>
            <person name="Chen Y."/>
            <person name="Heitman J."/>
            <person name="Sun S."/>
            <person name="Springer D."/>
            <person name="Dromer F."/>
            <person name="Young S.K."/>
            <person name="Zeng Q."/>
            <person name="Gargeya S."/>
            <person name="Fitzgerald M."/>
            <person name="Abouelleil A."/>
            <person name="Alvarado L."/>
            <person name="Berlin A.M."/>
            <person name="Chapman S.B."/>
            <person name="Dewar J."/>
            <person name="Goldberg J."/>
            <person name="Griggs A."/>
            <person name="Gujja S."/>
            <person name="Hansen M."/>
            <person name="Howarth C."/>
            <person name="Imamovic A."/>
            <person name="Larimer J."/>
            <person name="McCowan C."/>
            <person name="Murphy C."/>
            <person name="Pearson M."/>
            <person name="Priest M."/>
            <person name="Roberts A."/>
            <person name="Saif S."/>
            <person name="Shea T."/>
            <person name="Sykes S."/>
            <person name="Wortman J."/>
            <person name="Nusbaum C."/>
            <person name="Birren B."/>
        </authorList>
    </citation>
    <scope>NUCLEOTIDE SEQUENCE [LARGE SCALE GENOMIC DNA]</scope>
    <source>
        <strain evidence="3 4">BCC8398</strain>
    </source>
</reference>
<dbReference type="PANTHER" id="PTHR43941:SF1">
    <property type="entry name" value="STRUCTURAL MAINTENANCE OF CHROMOSOMES PROTEIN 2"/>
    <property type="match status" value="1"/>
</dbReference>
<dbReference type="Proteomes" id="UP000092666">
    <property type="component" value="Unassembled WGS sequence"/>
</dbReference>
<reference evidence="4" key="2">
    <citation type="submission" date="2013-12" db="EMBL/GenBank/DDBJ databases">
        <title>Evolution of pathogenesis and genome organization in the Tremellales.</title>
        <authorList>
            <person name="Cuomo C."/>
            <person name="Litvintseva A."/>
            <person name="Heitman J."/>
            <person name="Chen Y."/>
            <person name="Sun S."/>
            <person name="Springer D."/>
            <person name="Dromer F."/>
            <person name="Young S."/>
            <person name="Zeng Q."/>
            <person name="Chapman S."/>
            <person name="Gujja S."/>
            <person name="Saif S."/>
            <person name="Birren B."/>
        </authorList>
    </citation>
    <scope>NUCLEOTIDE SEQUENCE [LARGE SCALE GENOMIC DNA]</scope>
    <source>
        <strain evidence="4">BCC8398</strain>
    </source>
</reference>
<feature type="coiled-coil region" evidence="1">
    <location>
        <begin position="135"/>
        <end position="332"/>
    </location>
</feature>